<feature type="compositionally biased region" description="Polar residues" evidence="1">
    <location>
        <begin position="393"/>
        <end position="407"/>
    </location>
</feature>
<feature type="compositionally biased region" description="Polar residues" evidence="1">
    <location>
        <begin position="339"/>
        <end position="351"/>
    </location>
</feature>
<accession>A0A1H4DN76</accession>
<name>A0A1H4DN76_9GAMM</name>
<dbReference type="STRING" id="525918.SAMN05660964_02324"/>
<dbReference type="AlphaFoldDB" id="A0A1H4DN76"/>
<dbReference type="EMBL" id="FNQP01000012">
    <property type="protein sequence ID" value="SEA74221.1"/>
    <property type="molecule type" value="Genomic_DNA"/>
</dbReference>
<feature type="region of interest" description="Disordered" evidence="1">
    <location>
        <begin position="329"/>
        <end position="351"/>
    </location>
</feature>
<organism evidence="2 3">
    <name type="scientific">Thiothrix caldifontis</name>
    <dbReference type="NCBI Taxonomy" id="525918"/>
    <lineage>
        <taxon>Bacteria</taxon>
        <taxon>Pseudomonadati</taxon>
        <taxon>Pseudomonadota</taxon>
        <taxon>Gammaproteobacteria</taxon>
        <taxon>Thiotrichales</taxon>
        <taxon>Thiotrichaceae</taxon>
        <taxon>Thiothrix</taxon>
    </lineage>
</organism>
<proteinExistence type="predicted"/>
<evidence type="ECO:0000313" key="2">
    <source>
        <dbReference type="EMBL" id="SEA74221.1"/>
    </source>
</evidence>
<dbReference type="OrthoDB" id="5620002at2"/>
<evidence type="ECO:0000313" key="3">
    <source>
        <dbReference type="Proteomes" id="UP000199397"/>
    </source>
</evidence>
<keyword evidence="2" id="KW-0418">Kinase</keyword>
<feature type="compositionally biased region" description="Basic and acidic residues" evidence="1">
    <location>
        <begin position="382"/>
        <end position="392"/>
    </location>
</feature>
<keyword evidence="2" id="KW-0808">Transferase</keyword>
<dbReference type="SUPFAM" id="SSF56112">
    <property type="entry name" value="Protein kinase-like (PK-like)"/>
    <property type="match status" value="1"/>
</dbReference>
<dbReference type="InterPro" id="IPR011009">
    <property type="entry name" value="Kinase-like_dom_sf"/>
</dbReference>
<feature type="region of interest" description="Disordered" evidence="1">
    <location>
        <begin position="364"/>
        <end position="447"/>
    </location>
</feature>
<evidence type="ECO:0000256" key="1">
    <source>
        <dbReference type="SAM" id="MobiDB-lite"/>
    </source>
</evidence>
<protein>
    <submittedName>
        <fullName evidence="2">Serine/threonine protein kinase</fullName>
    </submittedName>
</protein>
<gene>
    <name evidence="2" type="ORF">SAMN05660964_02324</name>
</gene>
<dbReference type="GO" id="GO:0004674">
    <property type="term" value="F:protein serine/threonine kinase activity"/>
    <property type="evidence" value="ECO:0007669"/>
    <property type="project" value="UniProtKB-KW"/>
</dbReference>
<keyword evidence="3" id="KW-1185">Reference proteome</keyword>
<dbReference type="Proteomes" id="UP000199397">
    <property type="component" value="Unassembled WGS sequence"/>
</dbReference>
<dbReference type="RefSeq" id="WP_093068827.1">
    <property type="nucleotide sequence ID" value="NZ_FNQP01000012.1"/>
</dbReference>
<sequence length="495" mass="54546">MQTKHTVLIADRYELGELLSTTSLGKIFCAHDFISTGEDDEPRQVMMFAVEPAIVAHPNFHKVMPSIITKLSQKNISLNIAGFHECHGIYWIILDEPCGELLSDELKHFYLLDNLSSTERVQSLLLNLLHTAKYLTPKGGYGFIEPNAIMYSGASYKFLNTPIVIALRFLSEINTQKSHSTLLKSSYCSPQVTHGSPPLPQDDTFSIACIAYHMLNGTPPFKTLSTLEAYDQKTTPTPIKNLNHETQRSLQKAMSWERHQRQTSPYELVHAFTTIPPTTVNDVVDKSATRLVYPVIITASLSALLLTTGISIDNNQSTKAEITPITSVQAPSHHEANEETLQPSSPTSNAISAANEVPQSITQQIVKQPSKKIPDTDNPIVEPKRDIKKPEEQQSNTSITIAIQQQTAEEKPILPKKQKAPAISTRPLPSSSITASTPKPNVGVSTRQSTTRIVIPVNENTFVVGSAKPVAPSNRQVKPTHLTPQGDNVFIVMPD</sequence>
<reference evidence="2 3" key="1">
    <citation type="submission" date="2016-10" db="EMBL/GenBank/DDBJ databases">
        <authorList>
            <person name="de Groot N.N."/>
        </authorList>
    </citation>
    <scope>NUCLEOTIDE SEQUENCE [LARGE SCALE GENOMIC DNA]</scope>
    <source>
        <strain evidence="2 3">DSM 21228</strain>
    </source>
</reference>
<dbReference type="Gene3D" id="1.10.510.10">
    <property type="entry name" value="Transferase(Phosphotransferase) domain 1"/>
    <property type="match status" value="1"/>
</dbReference>
<keyword evidence="2" id="KW-0723">Serine/threonine-protein kinase</keyword>
<feature type="compositionally biased region" description="Polar residues" evidence="1">
    <location>
        <begin position="427"/>
        <end position="447"/>
    </location>
</feature>